<dbReference type="InterPro" id="IPR035906">
    <property type="entry name" value="MetI-like_sf"/>
</dbReference>
<dbReference type="InterPro" id="IPR000515">
    <property type="entry name" value="MetI-like"/>
</dbReference>
<comment type="similarity">
    <text evidence="2">Belongs to the binding-protein-dependent transport system permease family. HisMQ subfamily.</text>
</comment>
<dbReference type="Pfam" id="PF00528">
    <property type="entry name" value="BPD_transp_1"/>
    <property type="match status" value="1"/>
</dbReference>
<evidence type="ECO:0000256" key="5">
    <source>
        <dbReference type="ARBA" id="ARBA00022692"/>
    </source>
</evidence>
<dbReference type="RefSeq" id="WP_064253159.1">
    <property type="nucleotide sequence ID" value="NZ_CP013109.1"/>
</dbReference>
<dbReference type="PANTHER" id="PTHR30614">
    <property type="entry name" value="MEMBRANE COMPONENT OF AMINO ACID ABC TRANSPORTER"/>
    <property type="match status" value="1"/>
</dbReference>
<feature type="transmembrane region" description="Helical" evidence="8">
    <location>
        <begin position="201"/>
        <end position="222"/>
    </location>
</feature>
<feature type="transmembrane region" description="Helical" evidence="8">
    <location>
        <begin position="155"/>
        <end position="181"/>
    </location>
</feature>
<dbReference type="Proteomes" id="UP000182306">
    <property type="component" value="Plasmid B"/>
</dbReference>
<evidence type="ECO:0000313" key="9">
    <source>
        <dbReference type="EMBL" id="APG93392.1"/>
    </source>
</evidence>
<feature type="transmembrane region" description="Helical" evidence="8">
    <location>
        <begin position="266"/>
        <end position="285"/>
    </location>
</feature>
<dbReference type="InterPro" id="IPR010065">
    <property type="entry name" value="AA_ABC_transptr_permease_3TM"/>
</dbReference>
<sequence>MNNARYTMISHASYTVQQTAVRLRLKPNLSGLLLSGILLLIIVAIAIPTLKWAVLDAIWISEPGISTACRASPETGACWALIPEKYRFILFATYPYDEQWRPAAAIMILIALYAVSAVPAFWSRWLVAGWILALVCVGVLMWGGLGLQFVPQTMWGGLVVTLLLSTFGIIFAFPIGILLALGRQSSEFKIFRIMSISYIEIIRGLPLVTLLFMATFVLPVFFPPGFEIDKLLRAQIALIILSAAYLAEAVRGGLQSVPAGQGEAATALGFGFWRIQLLVVLPQALHKALPLLVNTFISIFKSTSLVLVVGIFDLMSAGKAAIDDPAWQSFAIEMFIFVSFIYFAFCYSMSLYSSYLERRLRLSK</sequence>
<keyword evidence="4" id="KW-1003">Cell membrane</keyword>
<dbReference type="AlphaFoldDB" id="A0A1L3LTI9"/>
<keyword evidence="5 8" id="KW-0812">Transmembrane</keyword>
<dbReference type="Gene3D" id="1.10.3720.10">
    <property type="entry name" value="MetI-like"/>
    <property type="match status" value="1"/>
</dbReference>
<dbReference type="SUPFAM" id="SSF161098">
    <property type="entry name" value="MetI-like"/>
    <property type="match status" value="1"/>
</dbReference>
<reference evidence="9 10" key="1">
    <citation type="submission" date="2015-10" db="EMBL/GenBank/DDBJ databases">
        <title>Genomic differences between typical nodule nitrogen-fixing rhizobial strains and those coming from bean seeds.</title>
        <authorList>
            <person name="Peralta H."/>
            <person name="Aguilar-Vera A."/>
            <person name="Diaz R."/>
            <person name="Mora Y."/>
            <person name="Martinez-Batallar G."/>
            <person name="Salazar E."/>
            <person name="Vargas-Lagunas C."/>
            <person name="Encarnacion S."/>
            <person name="Girard L."/>
            <person name="Mora J."/>
        </authorList>
    </citation>
    <scope>NUCLEOTIDE SEQUENCE [LARGE SCALE GENOMIC DNA]</scope>
    <source>
        <strain evidence="9 10">CFNEI 73</strain>
        <plasmid evidence="9 10">B</plasmid>
    </source>
</reference>
<dbReference type="OrthoDB" id="9771188at2"/>
<evidence type="ECO:0000256" key="1">
    <source>
        <dbReference type="ARBA" id="ARBA00004429"/>
    </source>
</evidence>
<keyword evidence="7 8" id="KW-0472">Membrane</keyword>
<accession>A0A1L3LTI9</accession>
<name>A0A1L3LTI9_9HYPH</name>
<feature type="transmembrane region" description="Helical" evidence="8">
    <location>
        <begin position="335"/>
        <end position="355"/>
    </location>
</feature>
<dbReference type="EMBL" id="CP013109">
    <property type="protein sequence ID" value="APG93392.1"/>
    <property type="molecule type" value="Genomic_DNA"/>
</dbReference>
<evidence type="ECO:0000256" key="2">
    <source>
        <dbReference type="ARBA" id="ARBA00010072"/>
    </source>
</evidence>
<dbReference type="InterPro" id="IPR043429">
    <property type="entry name" value="ArtM/GltK/GlnP/TcyL/YhdX-like"/>
</dbReference>
<dbReference type="PROSITE" id="PS50928">
    <property type="entry name" value="ABC_TM1"/>
    <property type="match status" value="1"/>
</dbReference>
<keyword evidence="10" id="KW-1185">Reference proteome</keyword>
<gene>
    <name evidence="9" type="ORF">SAMCFNEI73_pB0194</name>
</gene>
<evidence type="ECO:0000256" key="4">
    <source>
        <dbReference type="ARBA" id="ARBA00022475"/>
    </source>
</evidence>
<evidence type="ECO:0000256" key="7">
    <source>
        <dbReference type="ARBA" id="ARBA00023136"/>
    </source>
</evidence>
<feature type="transmembrane region" description="Helical" evidence="8">
    <location>
        <begin position="32"/>
        <end position="54"/>
    </location>
</feature>
<organism evidence="9 10">
    <name type="scientific">Sinorhizobium americanum</name>
    <dbReference type="NCBI Taxonomy" id="194963"/>
    <lineage>
        <taxon>Bacteria</taxon>
        <taxon>Pseudomonadati</taxon>
        <taxon>Pseudomonadota</taxon>
        <taxon>Alphaproteobacteria</taxon>
        <taxon>Hyphomicrobiales</taxon>
        <taxon>Rhizobiaceae</taxon>
        <taxon>Sinorhizobium/Ensifer group</taxon>
        <taxon>Sinorhizobium</taxon>
    </lineage>
</organism>
<feature type="transmembrane region" description="Helical" evidence="8">
    <location>
        <begin position="103"/>
        <end position="122"/>
    </location>
</feature>
<dbReference type="PANTHER" id="PTHR30614:SF41">
    <property type="entry name" value="INNER MEMBRANE AMINO-ACID ABC TRANSPORTER PERMEASE PROTEIN YHDY"/>
    <property type="match status" value="1"/>
</dbReference>
<keyword evidence="6 8" id="KW-1133">Transmembrane helix</keyword>
<keyword evidence="3 8" id="KW-0813">Transport</keyword>
<dbReference type="GO" id="GO:0006865">
    <property type="term" value="P:amino acid transport"/>
    <property type="evidence" value="ECO:0007669"/>
    <property type="project" value="TreeGrafter"/>
</dbReference>
<geneLocation type="plasmid" evidence="9 10">
    <name>B</name>
</geneLocation>
<dbReference type="GO" id="GO:0043190">
    <property type="term" value="C:ATP-binding cassette (ABC) transporter complex"/>
    <property type="evidence" value="ECO:0007669"/>
    <property type="project" value="InterPro"/>
</dbReference>
<dbReference type="CDD" id="cd06261">
    <property type="entry name" value="TM_PBP2"/>
    <property type="match status" value="1"/>
</dbReference>
<protein>
    <submittedName>
        <fullName evidence="9">Amino acid ABC transporter permease</fullName>
    </submittedName>
</protein>
<proteinExistence type="inferred from homology"/>
<dbReference type="KEGG" id="same:SAMCFNEI73_pB0194"/>
<dbReference type="NCBIfam" id="TIGR01726">
    <property type="entry name" value="HEQRo_perm_3TM"/>
    <property type="match status" value="1"/>
</dbReference>
<evidence type="ECO:0000313" key="10">
    <source>
        <dbReference type="Proteomes" id="UP000182306"/>
    </source>
</evidence>
<dbReference type="GO" id="GO:0022857">
    <property type="term" value="F:transmembrane transporter activity"/>
    <property type="evidence" value="ECO:0007669"/>
    <property type="project" value="InterPro"/>
</dbReference>
<evidence type="ECO:0000256" key="8">
    <source>
        <dbReference type="RuleBase" id="RU363032"/>
    </source>
</evidence>
<feature type="transmembrane region" description="Helical" evidence="8">
    <location>
        <begin position="291"/>
        <end position="314"/>
    </location>
</feature>
<feature type="transmembrane region" description="Helical" evidence="8">
    <location>
        <begin position="129"/>
        <end position="149"/>
    </location>
</feature>
<keyword evidence="9" id="KW-0614">Plasmid</keyword>
<comment type="subcellular location">
    <subcellularLocation>
        <location evidence="1">Cell inner membrane</location>
        <topology evidence="1">Multi-pass membrane protein</topology>
    </subcellularLocation>
    <subcellularLocation>
        <location evidence="8">Cell membrane</location>
        <topology evidence="8">Multi-pass membrane protein</topology>
    </subcellularLocation>
</comment>
<evidence type="ECO:0000256" key="3">
    <source>
        <dbReference type="ARBA" id="ARBA00022448"/>
    </source>
</evidence>
<evidence type="ECO:0000256" key="6">
    <source>
        <dbReference type="ARBA" id="ARBA00022989"/>
    </source>
</evidence>